<dbReference type="AlphaFoldDB" id="A0A0P7BHV2"/>
<proteinExistence type="predicted"/>
<comment type="caution">
    <text evidence="2">The sequence shown here is derived from an EMBL/GenBank/DDBJ whole genome shotgun (WGS) entry which is preliminary data.</text>
</comment>
<dbReference type="Proteomes" id="UP000050424">
    <property type="component" value="Unassembled WGS sequence"/>
</dbReference>
<dbReference type="SUPFAM" id="SSF51735">
    <property type="entry name" value="NAD(P)-binding Rossmann-fold domains"/>
    <property type="match status" value="1"/>
</dbReference>
<dbReference type="PANTHER" id="PTHR43781">
    <property type="entry name" value="SACCHAROPINE DEHYDROGENASE"/>
    <property type="match status" value="1"/>
</dbReference>
<accession>A0A0P7BHV2</accession>
<name>A0A0P7BHV2_9HYPO</name>
<protein>
    <recommendedName>
        <fullName evidence="1">Saccharopine dehydrogenase NADP binding domain-containing protein</fullName>
    </recommendedName>
</protein>
<dbReference type="Pfam" id="PF03435">
    <property type="entry name" value="Sacchrp_dh_NADP"/>
    <property type="match status" value="1"/>
</dbReference>
<evidence type="ECO:0000313" key="3">
    <source>
        <dbReference type="Proteomes" id="UP000050424"/>
    </source>
</evidence>
<dbReference type="InterPro" id="IPR005097">
    <property type="entry name" value="Sacchrp_dh_NADP-bd"/>
</dbReference>
<organism evidence="2 3">
    <name type="scientific">Neonectria ditissima</name>
    <dbReference type="NCBI Taxonomy" id="78410"/>
    <lineage>
        <taxon>Eukaryota</taxon>
        <taxon>Fungi</taxon>
        <taxon>Dikarya</taxon>
        <taxon>Ascomycota</taxon>
        <taxon>Pezizomycotina</taxon>
        <taxon>Sordariomycetes</taxon>
        <taxon>Hypocreomycetidae</taxon>
        <taxon>Hypocreales</taxon>
        <taxon>Nectriaceae</taxon>
        <taxon>Neonectria</taxon>
    </lineage>
</organism>
<keyword evidence="3" id="KW-1185">Reference proteome</keyword>
<feature type="domain" description="Saccharopine dehydrogenase NADP binding" evidence="1">
    <location>
        <begin position="5"/>
        <end position="121"/>
    </location>
</feature>
<sequence>MSPLIIYGATGYTGGMASLHAKSLALNFMLAGRSEAKTKGLAASLNVPYRIFDITAAQIIDPALKGISVVLNCAGPFMHTAEPLMRACIRTGAHYLDIAAELDSYRLAEELDEEAKRANVMLMPGCGGSVAMLGCLVGHVLEDVANPTSIEIALHVAGSMSRGSAITAAKNMTSECLQRLNGELVPDEAGNTRHFDFDNGKGKVAAFPVTLPDLITIWRSTGVADIRTFVHASGDAFPTEEIAEMPDGPTAEQREASPYHAAVMVSEANGSVRRAVLHTVNGYTFTGLASVEAAKRVLGGQVRGGFQTPAIVFGNEFVETIADSVIKDL</sequence>
<reference evidence="2 3" key="1">
    <citation type="submission" date="2015-09" db="EMBL/GenBank/DDBJ databases">
        <title>Draft genome of a European isolate of the apple canker pathogen Neonectria ditissima.</title>
        <authorList>
            <person name="Gomez-Cortecero A."/>
            <person name="Harrison R.J."/>
            <person name="Armitage A.D."/>
        </authorList>
    </citation>
    <scope>NUCLEOTIDE SEQUENCE [LARGE SCALE GENOMIC DNA]</scope>
    <source>
        <strain evidence="2 3">R09/05</strain>
    </source>
</reference>
<dbReference type="InterPro" id="IPR036291">
    <property type="entry name" value="NAD(P)-bd_dom_sf"/>
</dbReference>
<gene>
    <name evidence="2" type="ORF">AK830_g3507</name>
</gene>
<dbReference type="OrthoDB" id="10268090at2759"/>
<evidence type="ECO:0000259" key="1">
    <source>
        <dbReference type="Pfam" id="PF03435"/>
    </source>
</evidence>
<dbReference type="Gene3D" id="3.40.50.720">
    <property type="entry name" value="NAD(P)-binding Rossmann-like Domain"/>
    <property type="match status" value="1"/>
</dbReference>
<dbReference type="PANTHER" id="PTHR43781:SF1">
    <property type="entry name" value="SACCHAROPINE DEHYDROGENASE"/>
    <property type="match status" value="1"/>
</dbReference>
<evidence type="ECO:0000313" key="2">
    <source>
        <dbReference type="EMBL" id="KPM43043.1"/>
    </source>
</evidence>
<dbReference type="EMBL" id="LKCW01000039">
    <property type="protein sequence ID" value="KPM43043.1"/>
    <property type="molecule type" value="Genomic_DNA"/>
</dbReference>